<reference evidence="2" key="1">
    <citation type="submission" date="2022-06" db="EMBL/GenBank/DDBJ databases">
        <title>Sneathiella actinostolidae sp. nov., isolated from a sea anemonein the Western Pacific Ocean.</title>
        <authorList>
            <person name="Wei M.J."/>
        </authorList>
    </citation>
    <scope>NUCLEOTIDE SEQUENCE</scope>
    <source>
        <strain evidence="2">PHK-P5</strain>
    </source>
</reference>
<proteinExistence type="predicted"/>
<keyword evidence="3" id="KW-1185">Reference proteome</keyword>
<evidence type="ECO:0000259" key="1">
    <source>
        <dbReference type="Pfam" id="PF13302"/>
    </source>
</evidence>
<gene>
    <name evidence="2" type="ORF">NBZ79_15505</name>
</gene>
<dbReference type="Pfam" id="PF13302">
    <property type="entry name" value="Acetyltransf_3"/>
    <property type="match status" value="1"/>
</dbReference>
<organism evidence="2 3">
    <name type="scientific">Sneathiella marina</name>
    <dbReference type="NCBI Taxonomy" id="2950108"/>
    <lineage>
        <taxon>Bacteria</taxon>
        <taxon>Pseudomonadati</taxon>
        <taxon>Pseudomonadota</taxon>
        <taxon>Alphaproteobacteria</taxon>
        <taxon>Sneathiellales</taxon>
        <taxon>Sneathiellaceae</taxon>
        <taxon>Sneathiella</taxon>
    </lineage>
</organism>
<dbReference type="EC" id="2.3.1.-" evidence="2"/>
<dbReference type="GO" id="GO:0016746">
    <property type="term" value="F:acyltransferase activity"/>
    <property type="evidence" value="ECO:0007669"/>
    <property type="project" value="UniProtKB-KW"/>
</dbReference>
<protein>
    <submittedName>
        <fullName evidence="2">GNAT family N-acetyltransferase</fullName>
        <ecNumber evidence="2">2.3.1.-</ecNumber>
    </submittedName>
</protein>
<dbReference type="Proteomes" id="UP001056291">
    <property type="component" value="Chromosome"/>
</dbReference>
<evidence type="ECO:0000313" key="2">
    <source>
        <dbReference type="EMBL" id="USG60572.1"/>
    </source>
</evidence>
<accession>A0ABY4W3V5</accession>
<name>A0ABY4W3V5_9PROT</name>
<evidence type="ECO:0000313" key="3">
    <source>
        <dbReference type="Proteomes" id="UP001056291"/>
    </source>
</evidence>
<dbReference type="InterPro" id="IPR016181">
    <property type="entry name" value="Acyl_CoA_acyltransferase"/>
</dbReference>
<dbReference type="EMBL" id="CP098747">
    <property type="protein sequence ID" value="USG60572.1"/>
    <property type="molecule type" value="Genomic_DNA"/>
</dbReference>
<dbReference type="InterPro" id="IPR000182">
    <property type="entry name" value="GNAT_dom"/>
</dbReference>
<dbReference type="RefSeq" id="WP_251933453.1">
    <property type="nucleotide sequence ID" value="NZ_CP098747.1"/>
</dbReference>
<dbReference type="Gene3D" id="3.40.630.30">
    <property type="match status" value="1"/>
</dbReference>
<keyword evidence="2" id="KW-0808">Transferase</keyword>
<keyword evidence="2" id="KW-0012">Acyltransferase</keyword>
<feature type="domain" description="N-acetyltransferase" evidence="1">
    <location>
        <begin position="14"/>
        <end position="136"/>
    </location>
</feature>
<dbReference type="SUPFAM" id="SSF55729">
    <property type="entry name" value="Acyl-CoA N-acyltransferases (Nat)"/>
    <property type="match status" value="1"/>
</dbReference>
<sequence>MTQEITFTRLPTIDPGLIIAHMSDPRVAKHMPLLTGDWSEATVAEFIDKKEECWRRDGLGHWAILANGDYIGWGGLQKEGEEWDLGLVLQPGFFGLGPRITRKAIDFAIADIRIPFVTFLLPPSRKNRRALDRLGAKYIGEILYDGELFLKYRLETE</sequence>